<evidence type="ECO:0000313" key="6">
    <source>
        <dbReference type="EMBL" id="CQR28938.1"/>
    </source>
</evidence>
<keyword evidence="3" id="KW-0813">Transport</keyword>
<dbReference type="SUPFAM" id="SSF53850">
    <property type="entry name" value="Periplasmic binding protein-like II"/>
    <property type="match status" value="1"/>
</dbReference>
<keyword evidence="4" id="KW-0732">Signal</keyword>
<dbReference type="NCBIfam" id="TIGR01728">
    <property type="entry name" value="SsuA_fam"/>
    <property type="match status" value="1"/>
</dbReference>
<dbReference type="CDD" id="cd13563">
    <property type="entry name" value="PBP2_SsuA_like_6"/>
    <property type="match status" value="1"/>
</dbReference>
<gene>
    <name evidence="6" type="ORF">THICB1_110568</name>
</gene>
<dbReference type="Gene3D" id="3.40.190.10">
    <property type="entry name" value="Periplasmic binding protein-like II"/>
    <property type="match status" value="2"/>
</dbReference>
<proteinExistence type="inferred from homology"/>
<organism evidence="6 7">
    <name type="scientific">Thiomonas arsenitoxydans (strain DSM 22701 / CIP 110005 / 3As)</name>
    <dbReference type="NCBI Taxonomy" id="426114"/>
    <lineage>
        <taxon>Bacteria</taxon>
        <taxon>Pseudomonadati</taxon>
        <taxon>Pseudomonadota</taxon>
        <taxon>Betaproteobacteria</taxon>
        <taxon>Burkholderiales</taxon>
        <taxon>Thiomonas</taxon>
    </lineage>
</organism>
<keyword evidence="7" id="KW-1185">Reference proteome</keyword>
<dbReference type="Proteomes" id="UP000078599">
    <property type="component" value="Unassembled WGS sequence"/>
</dbReference>
<evidence type="ECO:0000313" key="7">
    <source>
        <dbReference type="Proteomes" id="UP000078599"/>
    </source>
</evidence>
<feature type="domain" description="SsuA/THI5-like" evidence="5">
    <location>
        <begin position="56"/>
        <end position="262"/>
    </location>
</feature>
<sequence length="343" mass="36536">MARLRLIPDILEPAMSLLQTLLRKVLPAAGMLTLALHPVPSFAQVTLGVSDWPGWVAWYVAEKEGYFKKYGADVKLVWFPDYMTSVNALSAGQIDANCQALIDTLSPAVKKVPAKVILVTDNSAGNDALMVSNNIKSFAELKGKTIGLEIGSIENYLAATGLQKNGLSEKDVNFVNMSTGDAAAALIAGKLPAAGVWNPWIQRIQTHKAGHPLFTSKSAPGLIPDVVYARDTALAAHRKDFVAMTKAWFDAVKFIDANPAKAAAIMAPHVGLKPEEYALSLAGTKLFGPKLNEEAMSKSASPVSLYTSTAATGAFLVSQKQIDASPNPASFIDSSIVKDAMKP</sequence>
<dbReference type="InterPro" id="IPR015168">
    <property type="entry name" value="SsuA/THI5"/>
</dbReference>
<evidence type="ECO:0000259" key="5">
    <source>
        <dbReference type="Pfam" id="PF09084"/>
    </source>
</evidence>
<name>A0ABP1Z363_THIA3</name>
<evidence type="ECO:0000256" key="3">
    <source>
        <dbReference type="ARBA" id="ARBA00022448"/>
    </source>
</evidence>
<protein>
    <submittedName>
        <fullName evidence="6">ABC-type nitrate transport system, periplasmic component</fullName>
    </submittedName>
</protein>
<dbReference type="InterPro" id="IPR010067">
    <property type="entry name" value="ABC_SsuA_sub-bd"/>
</dbReference>
<comment type="subcellular location">
    <subcellularLocation>
        <location evidence="1">Periplasm</location>
    </subcellularLocation>
</comment>
<comment type="similarity">
    <text evidence="2">Belongs to the bacterial solute-binding protein SsuA/TauA family.</text>
</comment>
<evidence type="ECO:0000256" key="1">
    <source>
        <dbReference type="ARBA" id="ARBA00004418"/>
    </source>
</evidence>
<accession>A0ABP1Z363</accession>
<dbReference type="Pfam" id="PF09084">
    <property type="entry name" value="NMT1"/>
    <property type="match status" value="1"/>
</dbReference>
<evidence type="ECO:0000256" key="2">
    <source>
        <dbReference type="ARBA" id="ARBA00010742"/>
    </source>
</evidence>
<dbReference type="PANTHER" id="PTHR30024">
    <property type="entry name" value="ALIPHATIC SULFONATES-BINDING PROTEIN-RELATED"/>
    <property type="match status" value="1"/>
</dbReference>
<dbReference type="PANTHER" id="PTHR30024:SF47">
    <property type="entry name" value="TAURINE-BINDING PERIPLASMIC PROTEIN"/>
    <property type="match status" value="1"/>
</dbReference>
<comment type="caution">
    <text evidence="6">The sequence shown here is derived from an EMBL/GenBank/DDBJ whole genome shotgun (WGS) entry which is preliminary data.</text>
</comment>
<reference evidence="6 7" key="1">
    <citation type="submission" date="2015-03" db="EMBL/GenBank/DDBJ databases">
        <authorList>
            <person name="Regsiter A."/>
            <person name="william w."/>
        </authorList>
    </citation>
    <scope>NUCLEOTIDE SEQUENCE [LARGE SCALE GENOMIC DNA]</scope>
    <source>
        <strain evidence="6 7">CB1</strain>
    </source>
</reference>
<evidence type="ECO:0000256" key="4">
    <source>
        <dbReference type="ARBA" id="ARBA00022729"/>
    </source>
</evidence>
<dbReference type="EMBL" id="CTRI01000003">
    <property type="protein sequence ID" value="CQR28938.1"/>
    <property type="molecule type" value="Genomic_DNA"/>
</dbReference>